<sequence>MRHYSIDLRTSPVRMGRLAAGFVLTSLTLILPMGLSSANLAHGSDGSLALYGIVEDGVVTFNITPWIKNLRQKEKGHKKKMKIADNTDQSSSKRRKKDKPDSGNDAIFKSLLPSSQMPAASGESMDAQNGLESLFEMDVIYLEEKEILFKGNNLVNCLLLDKILVTLSHYLGEYIVSISLCLGRRKSNSPKTELSSSSQVLFSHLISTYMSSASAELQEPVEFLSTDIFGTNRGSTAMVNVCATKLVYFSEDRIGSTNSESICHEIFVHMFGTDSRFLESEVVIVGTHDGKIFSCVLRGTNTYPGGSDHANSFQVHRTLYDLEEPVVLATSIKFMSGELVGNDSPGNNCLLFVGKRGKICVMCFEKPSQADEKVKTRFEERSIKGPVFSPVLLNGDCLFYSTGTELMSVKLEFVERYDGTFKQRNLQVTSIKYPIRNVACLARLDMNLSSEDDTRSKMFMTCSTNGKVKSVTIADSYQSQSTTSMTSAQAGHKMKKLMLSIHDTSKKINNYQRISKVQNSVLSELAKAGHLARFVLERSKEAEPFFVEIRFILQDNGSQKVQIVECKITNKTKWTFGHEWSVCASICGKKHSSPRQQMEHRSDHMTWFSSEPATIRTYNLDNLKPDMFTVFHFTVHDGSQLIPGPYEVKVYLHFGSVFINQLPDCLKGIGGDTGIMLPVCSKRIDVLHTLRPVSIAAMQSWTDMGNQQNAKSTQSGSIAMDTKFSKGQDWLSGTLKNISEEKIMMSKSEENRKGQDVLRTTSLLLNETTLASLNLQGLTFIQWLFQDNHLVLPSLESECSEDSVQLVSPSGASVQITQARNEDVTKTKIQVNTISCQLLAEVWEAIHCRLANSLEGTEVTSQPMTKGKEEQAKLMRSVQILENRLGELRDQLPSQVEENQEALWGIYEEMRKLSLRL</sequence>
<accession>A0A9Q1BIG3</accession>
<keyword evidence="1" id="KW-0175">Coiled coil</keyword>
<gene>
    <name evidence="3" type="ORF">HOLleu_31710</name>
</gene>
<dbReference type="PANTHER" id="PTHR14890:SF1">
    <property type="entry name" value="FANCONI ANEMIA CORE COMPLEX-ASSOCIATED PROTEIN 100"/>
    <property type="match status" value="1"/>
</dbReference>
<dbReference type="EMBL" id="JAIZAY010000016">
    <property type="protein sequence ID" value="KAJ8026777.1"/>
    <property type="molecule type" value="Genomic_DNA"/>
</dbReference>
<proteinExistence type="predicted"/>
<keyword evidence="4" id="KW-1185">Reference proteome</keyword>
<evidence type="ECO:0000313" key="3">
    <source>
        <dbReference type="EMBL" id="KAJ8026777.1"/>
    </source>
</evidence>
<dbReference type="PANTHER" id="PTHR14890">
    <property type="entry name" value="FANCONI ANEMIA CORE COMPLEX-ASSOCIATED PROTEIN 100"/>
    <property type="match status" value="1"/>
</dbReference>
<comment type="caution">
    <text evidence="3">The sequence shown here is derived from an EMBL/GenBank/DDBJ whole genome shotgun (WGS) entry which is preliminary data.</text>
</comment>
<dbReference type="OrthoDB" id="6495021at2759"/>
<dbReference type="AlphaFoldDB" id="A0A9Q1BIG3"/>
<evidence type="ECO:0000313" key="4">
    <source>
        <dbReference type="Proteomes" id="UP001152320"/>
    </source>
</evidence>
<evidence type="ECO:0000256" key="2">
    <source>
        <dbReference type="SAM" id="MobiDB-lite"/>
    </source>
</evidence>
<dbReference type="GO" id="GO:0036297">
    <property type="term" value="P:interstrand cross-link repair"/>
    <property type="evidence" value="ECO:0007669"/>
    <property type="project" value="InterPro"/>
</dbReference>
<dbReference type="GO" id="GO:0005654">
    <property type="term" value="C:nucleoplasm"/>
    <property type="evidence" value="ECO:0007669"/>
    <property type="project" value="TreeGrafter"/>
</dbReference>
<reference evidence="3" key="1">
    <citation type="submission" date="2021-10" db="EMBL/GenBank/DDBJ databases">
        <title>Tropical sea cucumber genome reveals ecological adaptation and Cuvierian tubules defense mechanism.</title>
        <authorList>
            <person name="Chen T."/>
        </authorList>
    </citation>
    <scope>NUCLEOTIDE SEQUENCE</scope>
    <source>
        <strain evidence="3">Nanhai2018</strain>
        <tissue evidence="3">Muscle</tissue>
    </source>
</reference>
<dbReference type="GO" id="GO:0043240">
    <property type="term" value="C:Fanconi anaemia nuclear complex"/>
    <property type="evidence" value="ECO:0007669"/>
    <property type="project" value="InterPro"/>
</dbReference>
<name>A0A9Q1BIG3_HOLLE</name>
<feature type="coiled-coil region" evidence="1">
    <location>
        <begin position="871"/>
        <end position="898"/>
    </location>
</feature>
<protein>
    <submittedName>
        <fullName evidence="3">Uncharacterized protein</fullName>
    </submittedName>
</protein>
<feature type="region of interest" description="Disordered" evidence="2">
    <location>
        <begin position="74"/>
        <end position="109"/>
    </location>
</feature>
<organism evidence="3 4">
    <name type="scientific">Holothuria leucospilota</name>
    <name type="common">Black long sea cucumber</name>
    <name type="synonym">Mertensiothuria leucospilota</name>
    <dbReference type="NCBI Taxonomy" id="206669"/>
    <lineage>
        <taxon>Eukaryota</taxon>
        <taxon>Metazoa</taxon>
        <taxon>Echinodermata</taxon>
        <taxon>Eleutherozoa</taxon>
        <taxon>Echinozoa</taxon>
        <taxon>Holothuroidea</taxon>
        <taxon>Aspidochirotacea</taxon>
        <taxon>Aspidochirotida</taxon>
        <taxon>Holothuriidae</taxon>
        <taxon>Holothuria</taxon>
    </lineage>
</organism>
<dbReference type="Proteomes" id="UP001152320">
    <property type="component" value="Chromosome 16"/>
</dbReference>
<evidence type="ECO:0000256" key="1">
    <source>
        <dbReference type="SAM" id="Coils"/>
    </source>
</evidence>
<dbReference type="InterPro" id="IPR029251">
    <property type="entry name" value="Faap100"/>
</dbReference>